<sequence>RRCQLNTVYTVSNKLTVIIKHGTDVLDNGRRTGVVYKINCLNCDAYYIGQTKRHLDTRIKESDVKKYESNHSVVSKHRILNNHEFDWSTVHILHKEDYLKKREIAEMFFVKRNSNSINLQRDTENLPVVYDIVFKNT</sequence>
<dbReference type="Proteomes" id="UP000053097">
    <property type="component" value="Unassembled WGS sequence"/>
</dbReference>
<dbReference type="AlphaFoldDB" id="A0A026WA13"/>
<evidence type="ECO:0008006" key="3">
    <source>
        <dbReference type="Google" id="ProtNLM"/>
    </source>
</evidence>
<evidence type="ECO:0000313" key="2">
    <source>
        <dbReference type="Proteomes" id="UP000053097"/>
    </source>
</evidence>
<proteinExistence type="predicted"/>
<feature type="non-terminal residue" evidence="1">
    <location>
        <position position="1"/>
    </location>
</feature>
<dbReference type="Gene3D" id="3.40.1440.10">
    <property type="entry name" value="GIY-YIG endonuclease"/>
    <property type="match status" value="1"/>
</dbReference>
<reference evidence="1 2" key="1">
    <citation type="journal article" date="2014" name="Curr. Biol.">
        <title>The genome of the clonal raider ant Cerapachys biroi.</title>
        <authorList>
            <person name="Oxley P.R."/>
            <person name="Ji L."/>
            <person name="Fetter-Pruneda I."/>
            <person name="McKenzie S.K."/>
            <person name="Li C."/>
            <person name="Hu H."/>
            <person name="Zhang G."/>
            <person name="Kronauer D.J."/>
        </authorList>
    </citation>
    <scope>NUCLEOTIDE SEQUENCE [LARGE SCALE GENOMIC DNA]</scope>
</reference>
<accession>A0A026WA13</accession>
<keyword evidence="2" id="KW-1185">Reference proteome</keyword>
<organism evidence="1 2">
    <name type="scientific">Ooceraea biroi</name>
    <name type="common">Clonal raider ant</name>
    <name type="synonym">Cerapachys biroi</name>
    <dbReference type="NCBI Taxonomy" id="2015173"/>
    <lineage>
        <taxon>Eukaryota</taxon>
        <taxon>Metazoa</taxon>
        <taxon>Ecdysozoa</taxon>
        <taxon>Arthropoda</taxon>
        <taxon>Hexapoda</taxon>
        <taxon>Insecta</taxon>
        <taxon>Pterygota</taxon>
        <taxon>Neoptera</taxon>
        <taxon>Endopterygota</taxon>
        <taxon>Hymenoptera</taxon>
        <taxon>Apocrita</taxon>
        <taxon>Aculeata</taxon>
        <taxon>Formicoidea</taxon>
        <taxon>Formicidae</taxon>
        <taxon>Dorylinae</taxon>
        <taxon>Ooceraea</taxon>
    </lineage>
</organism>
<dbReference type="InterPro" id="IPR035901">
    <property type="entry name" value="GIY-YIG_endonuc_sf"/>
</dbReference>
<gene>
    <name evidence="1" type="ORF">X777_08146</name>
</gene>
<protein>
    <recommendedName>
        <fullName evidence="3">GIY-YIG domain-containing protein</fullName>
    </recommendedName>
</protein>
<evidence type="ECO:0000313" key="1">
    <source>
        <dbReference type="EMBL" id="EZA52813.1"/>
    </source>
</evidence>
<dbReference type="OMA" id="TRVKENC"/>
<dbReference type="EMBL" id="KK107318">
    <property type="protein sequence ID" value="EZA52813.1"/>
    <property type="molecule type" value="Genomic_DNA"/>
</dbReference>
<dbReference type="OrthoDB" id="7687729at2759"/>
<dbReference type="CDD" id="cd10442">
    <property type="entry name" value="GIY-YIG_PLEs"/>
    <property type="match status" value="1"/>
</dbReference>
<name>A0A026WA13_OOCBI</name>